<dbReference type="CDD" id="cd00565">
    <property type="entry name" value="Ubl_ThiS"/>
    <property type="match status" value="1"/>
</dbReference>
<evidence type="ECO:0000313" key="2">
    <source>
        <dbReference type="Proteomes" id="UP000634004"/>
    </source>
</evidence>
<keyword evidence="2" id="KW-1185">Reference proteome</keyword>
<dbReference type="Pfam" id="PF02597">
    <property type="entry name" value="ThiS"/>
    <property type="match status" value="1"/>
</dbReference>
<sequence>MAMHLIINGEDHDDLPDHLTVAGLITHLGLPERKIAVERNLEVIPKSTFDTVVLINHDALEIIHFIGGG</sequence>
<reference evidence="1" key="1">
    <citation type="journal article" date="2014" name="Int. J. Syst. Evol. Microbiol.">
        <title>Complete genome sequence of Corynebacterium casei LMG S-19264T (=DSM 44701T), isolated from a smear-ripened cheese.</title>
        <authorList>
            <consortium name="US DOE Joint Genome Institute (JGI-PGF)"/>
            <person name="Walter F."/>
            <person name="Albersmeier A."/>
            <person name="Kalinowski J."/>
            <person name="Ruckert C."/>
        </authorList>
    </citation>
    <scope>NUCLEOTIDE SEQUENCE</scope>
    <source>
        <strain evidence="1">KCTC 32513</strain>
    </source>
</reference>
<comment type="caution">
    <text evidence="1">The sequence shown here is derived from an EMBL/GenBank/DDBJ whole genome shotgun (WGS) entry which is preliminary data.</text>
</comment>
<dbReference type="InterPro" id="IPR003749">
    <property type="entry name" value="ThiS/MoaD-like"/>
</dbReference>
<dbReference type="SUPFAM" id="SSF54285">
    <property type="entry name" value="MoaD/ThiS"/>
    <property type="match status" value="1"/>
</dbReference>
<evidence type="ECO:0000313" key="1">
    <source>
        <dbReference type="EMBL" id="GHA90642.1"/>
    </source>
</evidence>
<name>A0A8J3CP55_9PROT</name>
<dbReference type="InterPro" id="IPR010035">
    <property type="entry name" value="Thi_S"/>
</dbReference>
<accession>A0A8J3CP55</accession>
<dbReference type="Gene3D" id="3.10.20.30">
    <property type="match status" value="1"/>
</dbReference>
<proteinExistence type="predicted"/>
<dbReference type="InterPro" id="IPR016155">
    <property type="entry name" value="Mopterin_synth/thiamin_S_b"/>
</dbReference>
<dbReference type="EMBL" id="BMZH01000004">
    <property type="protein sequence ID" value="GHA90642.1"/>
    <property type="molecule type" value="Genomic_DNA"/>
</dbReference>
<dbReference type="Proteomes" id="UP000634004">
    <property type="component" value="Unassembled WGS sequence"/>
</dbReference>
<dbReference type="InterPro" id="IPR012675">
    <property type="entry name" value="Beta-grasp_dom_sf"/>
</dbReference>
<dbReference type="PANTHER" id="PTHR34472:SF1">
    <property type="entry name" value="SULFUR CARRIER PROTEIN THIS"/>
    <property type="match status" value="1"/>
</dbReference>
<organism evidence="1 2">
    <name type="scientific">Algimonas arctica</name>
    <dbReference type="NCBI Taxonomy" id="1479486"/>
    <lineage>
        <taxon>Bacteria</taxon>
        <taxon>Pseudomonadati</taxon>
        <taxon>Pseudomonadota</taxon>
        <taxon>Alphaproteobacteria</taxon>
        <taxon>Maricaulales</taxon>
        <taxon>Robiginitomaculaceae</taxon>
        <taxon>Algimonas</taxon>
    </lineage>
</organism>
<gene>
    <name evidence="1" type="primary">thiS</name>
    <name evidence="1" type="ORF">GCM10009069_12040</name>
</gene>
<reference evidence="1" key="2">
    <citation type="submission" date="2020-09" db="EMBL/GenBank/DDBJ databases">
        <authorList>
            <person name="Sun Q."/>
            <person name="Kim S."/>
        </authorList>
    </citation>
    <scope>NUCLEOTIDE SEQUENCE</scope>
    <source>
        <strain evidence="1">KCTC 32513</strain>
    </source>
</reference>
<dbReference type="AlphaFoldDB" id="A0A8J3CP55"/>
<dbReference type="NCBIfam" id="TIGR01683">
    <property type="entry name" value="thiS"/>
    <property type="match status" value="1"/>
</dbReference>
<protein>
    <submittedName>
        <fullName evidence="1">Thiamine biosynthesis protein ThiS</fullName>
    </submittedName>
</protein>
<dbReference type="PANTHER" id="PTHR34472">
    <property type="entry name" value="SULFUR CARRIER PROTEIN THIS"/>
    <property type="match status" value="1"/>
</dbReference>